<organism evidence="1 2">
    <name type="scientific">Lasiodiplodia mahajangana</name>
    <dbReference type="NCBI Taxonomy" id="1108764"/>
    <lineage>
        <taxon>Eukaryota</taxon>
        <taxon>Fungi</taxon>
        <taxon>Dikarya</taxon>
        <taxon>Ascomycota</taxon>
        <taxon>Pezizomycotina</taxon>
        <taxon>Dothideomycetes</taxon>
        <taxon>Dothideomycetes incertae sedis</taxon>
        <taxon>Botryosphaeriales</taxon>
        <taxon>Botryosphaeriaceae</taxon>
        <taxon>Lasiodiplodia</taxon>
    </lineage>
</organism>
<keyword evidence="2" id="KW-1185">Reference proteome</keyword>
<sequence>MSGTFMAHPAAIAEPWPRYIALMAVLTFLSTVAVVLRVLDRLRRKDFGWDDWTMFGSFFLSLGFLALFVICPTVGGAGYHIETYTIPQVNNFLKILYAGNLVYNTAVCLAKASVIFFYRRIFAANRYFRIYTVVLLGALTIFLLGEDLSLTFANDPVEAQWNIEIPHTEINTAAFWLSGGIVYIIFDILIIVTPVFQVWRLKMTRERKRLITGLFLLGSAVTVATVLRVYYVTTINFNDITYDSTNTSLWAGIEIHLSIICTNIPIMYTFFREIYGQGKLRSTPETGRSSLVTFGSKPSMPRRAKHSAYEDLELTTQGTLYESYVKAGGMADTESTGPLTDSVQVQRSYEVIRVGGLR</sequence>
<dbReference type="Proteomes" id="UP001153332">
    <property type="component" value="Unassembled WGS sequence"/>
</dbReference>
<name>A0ACC2IYE7_9PEZI</name>
<reference evidence="1" key="1">
    <citation type="submission" date="2022-12" db="EMBL/GenBank/DDBJ databases">
        <title>Genome Sequence of Lasiodiplodia mahajangana.</title>
        <authorList>
            <person name="Buettner E."/>
        </authorList>
    </citation>
    <scope>NUCLEOTIDE SEQUENCE</scope>
    <source>
        <strain evidence="1">VT137</strain>
    </source>
</reference>
<evidence type="ECO:0000313" key="1">
    <source>
        <dbReference type="EMBL" id="KAJ8120246.1"/>
    </source>
</evidence>
<protein>
    <submittedName>
        <fullName evidence="1">Uncharacterized protein</fullName>
    </submittedName>
</protein>
<comment type="caution">
    <text evidence="1">The sequence shown here is derived from an EMBL/GenBank/DDBJ whole genome shotgun (WGS) entry which is preliminary data.</text>
</comment>
<gene>
    <name evidence="1" type="ORF">O1611_g10415</name>
</gene>
<accession>A0ACC2IYE7</accession>
<proteinExistence type="predicted"/>
<dbReference type="EMBL" id="JAPUUL010004153">
    <property type="protein sequence ID" value="KAJ8120246.1"/>
    <property type="molecule type" value="Genomic_DNA"/>
</dbReference>
<evidence type="ECO:0000313" key="2">
    <source>
        <dbReference type="Proteomes" id="UP001153332"/>
    </source>
</evidence>